<dbReference type="EMBL" id="BLXT01004371">
    <property type="protein sequence ID" value="GFO12066.1"/>
    <property type="molecule type" value="Genomic_DNA"/>
</dbReference>
<gene>
    <name evidence="1" type="ORF">PoB_003857100</name>
</gene>
<evidence type="ECO:0008006" key="3">
    <source>
        <dbReference type="Google" id="ProtNLM"/>
    </source>
</evidence>
<dbReference type="Proteomes" id="UP000735302">
    <property type="component" value="Unassembled WGS sequence"/>
</dbReference>
<evidence type="ECO:0000313" key="1">
    <source>
        <dbReference type="EMBL" id="GFO12066.1"/>
    </source>
</evidence>
<comment type="caution">
    <text evidence="1">The sequence shown here is derived from an EMBL/GenBank/DDBJ whole genome shotgun (WGS) entry which is preliminary data.</text>
</comment>
<sequence length="98" mass="11030">MWFSNASSTFCLMSRMPLLGSAHAHRCVGGRLEVGLVSSMKCARLGIFEKNLSSFTIKSNLRETLQDSPRILPLLKRCRTFIETHRKVSTSSRAREAD</sequence>
<accession>A0AAV4AVA8</accession>
<reference evidence="1 2" key="1">
    <citation type="journal article" date="2021" name="Elife">
        <title>Chloroplast acquisition without the gene transfer in kleptoplastic sea slugs, Plakobranchus ocellatus.</title>
        <authorList>
            <person name="Maeda T."/>
            <person name="Takahashi S."/>
            <person name="Yoshida T."/>
            <person name="Shimamura S."/>
            <person name="Takaki Y."/>
            <person name="Nagai Y."/>
            <person name="Toyoda A."/>
            <person name="Suzuki Y."/>
            <person name="Arimoto A."/>
            <person name="Ishii H."/>
            <person name="Satoh N."/>
            <person name="Nishiyama T."/>
            <person name="Hasebe M."/>
            <person name="Maruyama T."/>
            <person name="Minagawa J."/>
            <person name="Obokata J."/>
            <person name="Shigenobu S."/>
        </authorList>
    </citation>
    <scope>NUCLEOTIDE SEQUENCE [LARGE SCALE GENOMIC DNA]</scope>
</reference>
<organism evidence="1 2">
    <name type="scientific">Plakobranchus ocellatus</name>
    <dbReference type="NCBI Taxonomy" id="259542"/>
    <lineage>
        <taxon>Eukaryota</taxon>
        <taxon>Metazoa</taxon>
        <taxon>Spiralia</taxon>
        <taxon>Lophotrochozoa</taxon>
        <taxon>Mollusca</taxon>
        <taxon>Gastropoda</taxon>
        <taxon>Heterobranchia</taxon>
        <taxon>Euthyneura</taxon>
        <taxon>Panpulmonata</taxon>
        <taxon>Sacoglossa</taxon>
        <taxon>Placobranchoidea</taxon>
        <taxon>Plakobranchidae</taxon>
        <taxon>Plakobranchus</taxon>
    </lineage>
</organism>
<evidence type="ECO:0000313" key="2">
    <source>
        <dbReference type="Proteomes" id="UP000735302"/>
    </source>
</evidence>
<name>A0AAV4AVA8_9GAST</name>
<protein>
    <recommendedName>
        <fullName evidence="3">Secreted protein</fullName>
    </recommendedName>
</protein>
<dbReference type="AlphaFoldDB" id="A0AAV4AVA8"/>
<proteinExistence type="predicted"/>
<keyword evidence="2" id="KW-1185">Reference proteome</keyword>